<dbReference type="Proteomes" id="UP000043763">
    <property type="component" value="Unassembled WGS sequence"/>
</dbReference>
<name>A0A0G4K8K9_9SPIR</name>
<proteinExistence type="predicted"/>
<organism evidence="1 2">
    <name type="scientific">Brachyspira suanatina</name>
    <dbReference type="NCBI Taxonomy" id="381802"/>
    <lineage>
        <taxon>Bacteria</taxon>
        <taxon>Pseudomonadati</taxon>
        <taxon>Spirochaetota</taxon>
        <taxon>Spirochaetia</taxon>
        <taxon>Brachyspirales</taxon>
        <taxon>Brachyspiraceae</taxon>
        <taxon>Brachyspira</taxon>
    </lineage>
</organism>
<reference evidence="2" key="1">
    <citation type="submission" date="2015-04" db="EMBL/GenBank/DDBJ databases">
        <authorList>
            <person name="Mushtaq Mamoona"/>
        </authorList>
    </citation>
    <scope>NUCLEOTIDE SEQUENCE [LARGE SCALE GENOMIC DNA]</scope>
    <source>
        <strain evidence="2">AN4859/03</strain>
    </source>
</reference>
<sequence length="131" mass="14822">MNKYNRVTIVCGHYGVGKTTFSINYSMYIRNYTSENIYIADLDVVNPYFRSREHSSYLEEKNIKVIGSYLPQSGADIPAVSAEVYSIFDRKDIIGIIDMGGNSVGSLSFASFRNNVDINETDVFFVFNANR</sequence>
<dbReference type="EMBL" id="CVLB01000002">
    <property type="protein sequence ID" value="CRF34402.1"/>
    <property type="molecule type" value="Genomic_DNA"/>
</dbReference>
<gene>
    <name evidence="1" type="ORF">BRSU_1995</name>
</gene>
<keyword evidence="2" id="KW-1185">Reference proteome</keyword>
<evidence type="ECO:0000313" key="2">
    <source>
        <dbReference type="Proteomes" id="UP000043763"/>
    </source>
</evidence>
<dbReference type="RefSeq" id="WP_245158083.1">
    <property type="nucleotide sequence ID" value="NZ_CVLB01000002.1"/>
</dbReference>
<dbReference type="InterPro" id="IPR027417">
    <property type="entry name" value="P-loop_NTPase"/>
</dbReference>
<protein>
    <submittedName>
        <fullName evidence="1">ATP/GTP-binding protein</fullName>
    </submittedName>
</protein>
<dbReference type="SUPFAM" id="SSF52540">
    <property type="entry name" value="P-loop containing nucleoside triphosphate hydrolases"/>
    <property type="match status" value="1"/>
</dbReference>
<dbReference type="AlphaFoldDB" id="A0A0G4K8K9"/>
<accession>A0A0G4K8K9</accession>
<evidence type="ECO:0000313" key="1">
    <source>
        <dbReference type="EMBL" id="CRF34402.1"/>
    </source>
</evidence>